<evidence type="ECO:0000313" key="5">
    <source>
        <dbReference type="Proteomes" id="UP001253458"/>
    </source>
</evidence>
<dbReference type="EMBL" id="JAVDTS010000003">
    <property type="protein sequence ID" value="MDR6837768.1"/>
    <property type="molecule type" value="Genomic_DNA"/>
</dbReference>
<comment type="caution">
    <text evidence="2">The sequence shown here is derived from an EMBL/GenBank/DDBJ whole genome shotgun (WGS) entry which is preliminary data.</text>
</comment>
<evidence type="ECO:0000313" key="2">
    <source>
        <dbReference type="EMBL" id="MDR6768202.1"/>
    </source>
</evidence>
<feature type="region of interest" description="Disordered" evidence="1">
    <location>
        <begin position="452"/>
        <end position="482"/>
    </location>
</feature>
<sequence length="707" mass="79036">MSITSGTVIHAPKGFHELATGATYFFLRSSPQTKIVTLLEFVERPAKVVVGESKNVEGGEDGMRKRRLRRTVTRLPAPLPIPIYLPRDVWESGLLRGMVVAGETKTMPPWLDALEGLDLAEIDLHRTDAAKLHRDRVDDKLFCISKLVAEAPEILDHGNLDKYINAHARSLMPVQNETRVRLWFYVYLVFGRNRDALHYPIHRIGHWDRMAPEHAQDEKRGAPGRKGGYNTTTEMRQMIIESYPRRAGIGVSDDQVYTDAMTKDFGCKSRIVCRGHVKQFELYHPEGKAFPQIGAYFYHVNQHFRPHLVRETRLGKKRAQSKFKPALGSFTESAWNLMQRVEADGYRVFDLPKGYIEGSDLPALVVVTIRDVASGKKVGIGFSQGSETAAAYRMAQFCAAIGLEAFGALLGLKIKDSAKGVSPHMVTDRGPGATAGGLPRDAELLPVVRQLTPSHSGKSKAIVETSNPKTPSDDEAPSFRRSNQTTVALARREFGKLLAYNELTQVASRVDPELEHRVSRLSPNGVWDAMDSVGRNDAVQVNFESAVRGYLDLVPAKLKDGYLEIAGRRYYSKSEAFMEALSTVKGGGRQIDVKVYVLNCCIRHVWFEWKGRLVQLDVRYPTPVSKEVMDMSLEEAVEFDAHMQGRIKEHTEHKRGARVFFEQDYKEQTGEELVSGSRVVGRPKRGGAVAQREAKEAKNSAVGRKVA</sequence>
<evidence type="ECO:0000256" key="1">
    <source>
        <dbReference type="SAM" id="MobiDB-lite"/>
    </source>
</evidence>
<accession>A0AAJ2BT94</accession>
<keyword evidence="4" id="KW-1185">Reference proteome</keyword>
<reference evidence="2 4" key="1">
    <citation type="submission" date="2023-07" db="EMBL/GenBank/DDBJ databases">
        <title>Sorghum-associated microbial communities from plants grown in Nebraska, USA.</title>
        <authorList>
            <person name="Schachtman D."/>
        </authorList>
    </citation>
    <scope>NUCLEOTIDE SEQUENCE</scope>
    <source>
        <strain evidence="3 4">BE105</strain>
        <strain evidence="2">BE69</strain>
    </source>
</reference>
<protein>
    <submittedName>
        <fullName evidence="2">Uncharacterized protein</fullName>
    </submittedName>
</protein>
<organism evidence="2 5">
    <name type="scientific">Acidovorax delafieldii</name>
    <name type="common">Pseudomonas delafieldii</name>
    <dbReference type="NCBI Taxonomy" id="47920"/>
    <lineage>
        <taxon>Bacteria</taxon>
        <taxon>Pseudomonadati</taxon>
        <taxon>Pseudomonadota</taxon>
        <taxon>Betaproteobacteria</taxon>
        <taxon>Burkholderiales</taxon>
        <taxon>Comamonadaceae</taxon>
        <taxon>Acidovorax</taxon>
    </lineage>
</organism>
<dbReference type="Proteomes" id="UP001249076">
    <property type="component" value="Unassembled WGS sequence"/>
</dbReference>
<dbReference type="RefSeq" id="WP_209818040.1">
    <property type="nucleotide sequence ID" value="NZ_JAVDTL010000005.1"/>
</dbReference>
<dbReference type="AlphaFoldDB" id="A0AAJ2BT94"/>
<dbReference type="EMBL" id="JAVDTL010000005">
    <property type="protein sequence ID" value="MDR6768202.1"/>
    <property type="molecule type" value="Genomic_DNA"/>
</dbReference>
<feature type="region of interest" description="Disordered" evidence="1">
    <location>
        <begin position="672"/>
        <end position="707"/>
    </location>
</feature>
<evidence type="ECO:0000313" key="4">
    <source>
        <dbReference type="Proteomes" id="UP001249076"/>
    </source>
</evidence>
<proteinExistence type="predicted"/>
<dbReference type="Proteomes" id="UP001253458">
    <property type="component" value="Unassembled WGS sequence"/>
</dbReference>
<name>A0AAJ2BT94_ACIDE</name>
<evidence type="ECO:0000313" key="3">
    <source>
        <dbReference type="EMBL" id="MDR6837768.1"/>
    </source>
</evidence>
<gene>
    <name evidence="2" type="ORF">J2W88_003504</name>
    <name evidence="3" type="ORF">J2W93_002606</name>
</gene>